<dbReference type="SUPFAM" id="SSF52540">
    <property type="entry name" value="P-loop containing nucleoside triphosphate hydrolases"/>
    <property type="match status" value="1"/>
</dbReference>
<dbReference type="Proteomes" id="UP000034764">
    <property type="component" value="Unassembled WGS sequence"/>
</dbReference>
<name>A0A0G0P3A6_9BACT</name>
<dbReference type="EMBL" id="LBXD01000034">
    <property type="protein sequence ID" value="KKR22759.1"/>
    <property type="molecule type" value="Genomic_DNA"/>
</dbReference>
<dbReference type="InterPro" id="IPR027417">
    <property type="entry name" value="P-loop_NTPase"/>
</dbReference>
<organism evidence="1 2">
    <name type="scientific">Candidatus Yanofskybacteria bacterium GW2011_GWD2_39_48</name>
    <dbReference type="NCBI Taxonomy" id="1619031"/>
    <lineage>
        <taxon>Bacteria</taxon>
        <taxon>Candidatus Yanofskyibacteriota</taxon>
    </lineage>
</organism>
<comment type="caution">
    <text evidence="1">The sequence shown here is derived from an EMBL/GenBank/DDBJ whole genome shotgun (WGS) entry which is preliminary data.</text>
</comment>
<gene>
    <name evidence="1" type="ORF">UT53_C0034G0007</name>
</gene>
<evidence type="ECO:0000313" key="2">
    <source>
        <dbReference type="Proteomes" id="UP000034764"/>
    </source>
</evidence>
<accession>A0A0G0P3A6</accession>
<proteinExistence type="predicted"/>
<sequence>MSELTNDKEIAFIGETNFRNQKVRFGIKPLDRRRHMYLIGSTGMGKSELMKNMAIQDMESGRGVCYIDPHGDAVMDLLDFVPEERIKDVIYFNPGDKDWPIAFNVMERVDYDDRGKVTSGLLGVFKKIWPDAWSGNNTILALLECQGSTLLGINRMMSSKEYRKEIVAQIKDPIVRGFWVDEFSKYADKFATEATAAIQNKVGQFASNNLIRNIIGQTNSKLDGSEQDFVSQRISWRNRRRRL</sequence>
<protein>
    <submittedName>
        <fullName evidence="1">Uncharacterized protein</fullName>
    </submittedName>
</protein>
<evidence type="ECO:0000313" key="1">
    <source>
        <dbReference type="EMBL" id="KKR22759.1"/>
    </source>
</evidence>
<dbReference type="AlphaFoldDB" id="A0A0G0P3A6"/>
<dbReference type="Gene3D" id="3.40.50.300">
    <property type="entry name" value="P-loop containing nucleotide triphosphate hydrolases"/>
    <property type="match status" value="1"/>
</dbReference>
<reference evidence="1 2" key="1">
    <citation type="journal article" date="2015" name="Nature">
        <title>rRNA introns, odd ribosomes, and small enigmatic genomes across a large radiation of phyla.</title>
        <authorList>
            <person name="Brown C.T."/>
            <person name="Hug L.A."/>
            <person name="Thomas B.C."/>
            <person name="Sharon I."/>
            <person name="Castelle C.J."/>
            <person name="Singh A."/>
            <person name="Wilkins M.J."/>
            <person name="Williams K.H."/>
            <person name="Banfield J.F."/>
        </authorList>
    </citation>
    <scope>NUCLEOTIDE SEQUENCE [LARGE SCALE GENOMIC DNA]</scope>
</reference>